<evidence type="ECO:0000313" key="2">
    <source>
        <dbReference type="EMBL" id="GBP12360.1"/>
    </source>
</evidence>
<reference evidence="2 3" key="1">
    <citation type="journal article" date="2019" name="Commun. Biol.">
        <title>The bagworm genome reveals a unique fibroin gene that provides high tensile strength.</title>
        <authorList>
            <person name="Kono N."/>
            <person name="Nakamura H."/>
            <person name="Ohtoshi R."/>
            <person name="Tomita M."/>
            <person name="Numata K."/>
            <person name="Arakawa K."/>
        </authorList>
    </citation>
    <scope>NUCLEOTIDE SEQUENCE [LARGE SCALE GENOMIC DNA]</scope>
</reference>
<protein>
    <submittedName>
        <fullName evidence="2">Uncharacterized protein</fullName>
    </submittedName>
</protein>
<comment type="caution">
    <text evidence="2">The sequence shown here is derived from an EMBL/GenBank/DDBJ whole genome shotgun (WGS) entry which is preliminary data.</text>
</comment>
<dbReference type="AlphaFoldDB" id="A0A4C1TFK7"/>
<feature type="region of interest" description="Disordered" evidence="1">
    <location>
        <begin position="20"/>
        <end position="43"/>
    </location>
</feature>
<dbReference type="EMBL" id="BGZK01000051">
    <property type="protein sequence ID" value="GBP12360.1"/>
    <property type="molecule type" value="Genomic_DNA"/>
</dbReference>
<dbReference type="Proteomes" id="UP000299102">
    <property type="component" value="Unassembled WGS sequence"/>
</dbReference>
<evidence type="ECO:0000256" key="1">
    <source>
        <dbReference type="SAM" id="MobiDB-lite"/>
    </source>
</evidence>
<sequence>MTSSYTREIIVQKDRLFRSLTAPRPARESNGGAGAAQSAHGRCRVRTRYRRNMSRHSEDVSDGCVNRGFDSDDGFQTIDLRGSRRGASGARDRQARRILFLKNIEMRENPRL</sequence>
<gene>
    <name evidence="2" type="ORF">EVAR_75792_1</name>
</gene>
<proteinExistence type="predicted"/>
<keyword evidence="3" id="KW-1185">Reference proteome</keyword>
<organism evidence="2 3">
    <name type="scientific">Eumeta variegata</name>
    <name type="common">Bagworm moth</name>
    <name type="synonym">Eumeta japonica</name>
    <dbReference type="NCBI Taxonomy" id="151549"/>
    <lineage>
        <taxon>Eukaryota</taxon>
        <taxon>Metazoa</taxon>
        <taxon>Ecdysozoa</taxon>
        <taxon>Arthropoda</taxon>
        <taxon>Hexapoda</taxon>
        <taxon>Insecta</taxon>
        <taxon>Pterygota</taxon>
        <taxon>Neoptera</taxon>
        <taxon>Endopterygota</taxon>
        <taxon>Lepidoptera</taxon>
        <taxon>Glossata</taxon>
        <taxon>Ditrysia</taxon>
        <taxon>Tineoidea</taxon>
        <taxon>Psychidae</taxon>
        <taxon>Oiketicinae</taxon>
        <taxon>Eumeta</taxon>
    </lineage>
</organism>
<accession>A0A4C1TFK7</accession>
<evidence type="ECO:0000313" key="3">
    <source>
        <dbReference type="Proteomes" id="UP000299102"/>
    </source>
</evidence>
<name>A0A4C1TFK7_EUMVA</name>